<accession>A0A7D9M7M6</accession>
<comment type="caution">
    <text evidence="4">The sequence shown here is derived from an EMBL/GenBank/DDBJ whole genome shotgun (WGS) entry which is preliminary data.</text>
</comment>
<evidence type="ECO:0000256" key="3">
    <source>
        <dbReference type="ARBA" id="ARBA00048707"/>
    </source>
</evidence>
<dbReference type="Proteomes" id="UP001152795">
    <property type="component" value="Unassembled WGS sequence"/>
</dbReference>
<dbReference type="Gene3D" id="3.40.1490.10">
    <property type="entry name" value="Bit1"/>
    <property type="match status" value="1"/>
</dbReference>
<dbReference type="CDD" id="cd02429">
    <property type="entry name" value="PTH2_like"/>
    <property type="match status" value="1"/>
</dbReference>
<dbReference type="OrthoDB" id="201213at2759"/>
<organism evidence="4 5">
    <name type="scientific">Paramuricea clavata</name>
    <name type="common">Red gorgonian</name>
    <name type="synonym">Violescent sea-whip</name>
    <dbReference type="NCBI Taxonomy" id="317549"/>
    <lineage>
        <taxon>Eukaryota</taxon>
        <taxon>Metazoa</taxon>
        <taxon>Cnidaria</taxon>
        <taxon>Anthozoa</taxon>
        <taxon>Octocorallia</taxon>
        <taxon>Malacalcyonacea</taxon>
        <taxon>Plexauridae</taxon>
        <taxon>Paramuricea</taxon>
    </lineage>
</organism>
<keyword evidence="5" id="KW-1185">Reference proteome</keyword>
<dbReference type="SUPFAM" id="SSF102462">
    <property type="entry name" value="Peptidyl-tRNA hydrolase II"/>
    <property type="match status" value="1"/>
</dbReference>
<dbReference type="EMBL" id="CACRXK020030937">
    <property type="protein sequence ID" value="CAB4042834.1"/>
    <property type="molecule type" value="Genomic_DNA"/>
</dbReference>
<dbReference type="Pfam" id="PF01981">
    <property type="entry name" value="PTH2"/>
    <property type="match status" value="1"/>
</dbReference>
<protein>
    <recommendedName>
        <fullName evidence="1">peptidyl-tRNA hydrolase</fullName>
        <ecNumber evidence="1">3.1.1.29</ecNumber>
    </recommendedName>
</protein>
<name>A0A7D9M7M6_PARCT</name>
<evidence type="ECO:0000256" key="1">
    <source>
        <dbReference type="ARBA" id="ARBA00013260"/>
    </source>
</evidence>
<evidence type="ECO:0000313" key="4">
    <source>
        <dbReference type="EMBL" id="CAB4042834.1"/>
    </source>
</evidence>
<comment type="catalytic activity">
    <reaction evidence="3">
        <text>an N-acyl-L-alpha-aminoacyl-tRNA + H2O = an N-acyl-L-amino acid + a tRNA + H(+)</text>
        <dbReference type="Rhea" id="RHEA:54448"/>
        <dbReference type="Rhea" id="RHEA-COMP:10123"/>
        <dbReference type="Rhea" id="RHEA-COMP:13883"/>
        <dbReference type="ChEBI" id="CHEBI:15377"/>
        <dbReference type="ChEBI" id="CHEBI:15378"/>
        <dbReference type="ChEBI" id="CHEBI:59874"/>
        <dbReference type="ChEBI" id="CHEBI:78442"/>
        <dbReference type="ChEBI" id="CHEBI:138191"/>
        <dbReference type="EC" id="3.1.1.29"/>
    </reaction>
</comment>
<dbReference type="PANTHER" id="PTHR46194:SF1">
    <property type="entry name" value="PEPTIDYL-TRNA HYDROLASE PTRHD1-RELATED"/>
    <property type="match status" value="1"/>
</dbReference>
<dbReference type="PANTHER" id="PTHR46194">
    <property type="entry name" value="PEPTIDYL-TRNA HYDROLASE PTRHD1-RELATED"/>
    <property type="match status" value="1"/>
</dbReference>
<dbReference type="AlphaFoldDB" id="A0A7D9M7M6"/>
<evidence type="ECO:0000256" key="2">
    <source>
        <dbReference type="ARBA" id="ARBA00022801"/>
    </source>
</evidence>
<dbReference type="GO" id="GO:0004045">
    <property type="term" value="F:peptidyl-tRNA hydrolase activity"/>
    <property type="evidence" value="ECO:0007669"/>
    <property type="project" value="UniProtKB-EC"/>
</dbReference>
<reference evidence="4" key="1">
    <citation type="submission" date="2020-04" db="EMBL/GenBank/DDBJ databases">
        <authorList>
            <person name="Alioto T."/>
            <person name="Alioto T."/>
            <person name="Gomez Garrido J."/>
        </authorList>
    </citation>
    <scope>NUCLEOTIDE SEQUENCE</scope>
    <source>
        <strain evidence="4">A484AB</strain>
    </source>
</reference>
<proteinExistence type="predicted"/>
<dbReference type="EC" id="3.1.1.29" evidence="1"/>
<evidence type="ECO:0000313" key="5">
    <source>
        <dbReference type="Proteomes" id="UP001152795"/>
    </source>
</evidence>
<keyword evidence="2 4" id="KW-0378">Hydrolase</keyword>
<dbReference type="InterPro" id="IPR042237">
    <property type="entry name" value="PTRHD1"/>
</dbReference>
<dbReference type="InterPro" id="IPR023476">
    <property type="entry name" value="Pep_tRNA_hydro_II_dom_sf"/>
</dbReference>
<sequence>MATKKIVQYVAIRKDLSSSLNWPAGAIIAQACHACTAVIVSYRDDPYSVEYTRELDRMHKVVVEVASEEALTKLSEKLAENKMDYKLWIEQPENYPTCLATKPYPRDEISKFFKKFKLYQ</sequence>
<gene>
    <name evidence="4" type="ORF">PACLA_8A022616</name>
</gene>
<dbReference type="InterPro" id="IPR002833">
    <property type="entry name" value="PTH2"/>
</dbReference>
<dbReference type="PROSITE" id="PS51257">
    <property type="entry name" value="PROKAR_LIPOPROTEIN"/>
    <property type="match status" value="1"/>
</dbReference>